<comment type="caution">
    <text evidence="8">The sequence shown here is derived from an EMBL/GenBank/DDBJ whole genome shotgun (WGS) entry which is preliminary data.</text>
</comment>
<accession>A0A4R6JW40</accession>
<dbReference type="InterPro" id="IPR050129">
    <property type="entry name" value="Zn_alcohol_dh"/>
</dbReference>
<dbReference type="SUPFAM" id="SSF50129">
    <property type="entry name" value="GroES-like"/>
    <property type="match status" value="1"/>
</dbReference>
<evidence type="ECO:0000313" key="9">
    <source>
        <dbReference type="Proteomes" id="UP000294901"/>
    </source>
</evidence>
<evidence type="ECO:0000256" key="4">
    <source>
        <dbReference type="ARBA" id="ARBA00023002"/>
    </source>
</evidence>
<name>A0A4R6JW40_9ACTN</name>
<evidence type="ECO:0000256" key="5">
    <source>
        <dbReference type="RuleBase" id="RU361277"/>
    </source>
</evidence>
<dbReference type="InterPro" id="IPR013154">
    <property type="entry name" value="ADH-like_N"/>
</dbReference>
<keyword evidence="3 5" id="KW-0862">Zinc</keyword>
<feature type="region of interest" description="Disordered" evidence="6">
    <location>
        <begin position="1"/>
        <end position="20"/>
    </location>
</feature>
<gene>
    <name evidence="8" type="ORF">C8E87_4675</name>
</gene>
<dbReference type="GO" id="GO:0008270">
    <property type="term" value="F:zinc ion binding"/>
    <property type="evidence" value="ECO:0007669"/>
    <property type="project" value="InterPro"/>
</dbReference>
<keyword evidence="9" id="KW-1185">Reference proteome</keyword>
<dbReference type="AlphaFoldDB" id="A0A4R6JW40"/>
<dbReference type="SUPFAM" id="SSF51735">
    <property type="entry name" value="NAD(P)-binding Rossmann-fold domains"/>
    <property type="match status" value="1"/>
</dbReference>
<comment type="cofactor">
    <cofactor evidence="1 5">
        <name>Zn(2+)</name>
        <dbReference type="ChEBI" id="CHEBI:29105"/>
    </cofactor>
</comment>
<keyword evidence="4" id="KW-0560">Oxidoreductase</keyword>
<proteinExistence type="inferred from homology"/>
<evidence type="ECO:0000256" key="3">
    <source>
        <dbReference type="ARBA" id="ARBA00022833"/>
    </source>
</evidence>
<reference evidence="8 9" key="1">
    <citation type="submission" date="2019-03" db="EMBL/GenBank/DDBJ databases">
        <title>Sequencing the genomes of 1000 actinobacteria strains.</title>
        <authorList>
            <person name="Klenk H.-P."/>
        </authorList>
    </citation>
    <scope>NUCLEOTIDE SEQUENCE [LARGE SCALE GENOMIC DNA]</scope>
    <source>
        <strain evidence="8 9">DSM 43805</strain>
    </source>
</reference>
<evidence type="ECO:0000256" key="6">
    <source>
        <dbReference type="SAM" id="MobiDB-lite"/>
    </source>
</evidence>
<evidence type="ECO:0000256" key="1">
    <source>
        <dbReference type="ARBA" id="ARBA00001947"/>
    </source>
</evidence>
<protein>
    <submittedName>
        <fullName evidence="8">2-desacetyl-2-hydroxyethyl bacteriochlorophyllide A dehydrogenase</fullName>
    </submittedName>
</protein>
<dbReference type="OrthoDB" id="9797931at2"/>
<sequence>MRRVIVSGGGVSVESAEAPEPGPGEVLVRTAVAGICGSDTHALAGLHPFIELPYAPGHEVCGTVEAAGPGVTGVGVGQRVTLEPFLPCWECKQCRAGRQNICERLRFFGCAHDQGGMADLFTVDQRRLHVIPDGLSWERAAFIEPLSTPVHAVGLAEGVRRKAVAILGAGTIGILTLQVARAYGARRVVVTARSAASRERALEFGADAAIDALSPKCADEVRTALGESADVVFDCVAEQPTTEQALAMAMKGGTVVVVGVPPAGVRVPLPLIQDAQLRIQGSATYLPADFAESMRLLGSGEVDVSRMVTATHSLDKAAAGFADAASGRHLKVLLTGACG</sequence>
<evidence type="ECO:0000259" key="7">
    <source>
        <dbReference type="SMART" id="SM00829"/>
    </source>
</evidence>
<comment type="similarity">
    <text evidence="5">Belongs to the zinc-containing alcohol dehydrogenase family.</text>
</comment>
<dbReference type="RefSeq" id="WP_133875060.1">
    <property type="nucleotide sequence ID" value="NZ_BOMD01000015.1"/>
</dbReference>
<dbReference type="Pfam" id="PF00107">
    <property type="entry name" value="ADH_zinc_N"/>
    <property type="match status" value="1"/>
</dbReference>
<feature type="domain" description="Enoyl reductase (ER)" evidence="7">
    <location>
        <begin position="8"/>
        <end position="334"/>
    </location>
</feature>
<dbReference type="PROSITE" id="PS00059">
    <property type="entry name" value="ADH_ZINC"/>
    <property type="match status" value="1"/>
</dbReference>
<dbReference type="Pfam" id="PF08240">
    <property type="entry name" value="ADH_N"/>
    <property type="match status" value="1"/>
</dbReference>
<dbReference type="InterPro" id="IPR013149">
    <property type="entry name" value="ADH-like_C"/>
</dbReference>
<dbReference type="Gene3D" id="3.40.50.720">
    <property type="entry name" value="NAD(P)-binding Rossmann-like Domain"/>
    <property type="match status" value="1"/>
</dbReference>
<keyword evidence="2 5" id="KW-0479">Metal-binding</keyword>
<dbReference type="Gene3D" id="3.90.180.10">
    <property type="entry name" value="Medium-chain alcohol dehydrogenases, catalytic domain"/>
    <property type="match status" value="1"/>
</dbReference>
<dbReference type="EMBL" id="SNWR01000001">
    <property type="protein sequence ID" value="TDO40954.1"/>
    <property type="molecule type" value="Genomic_DNA"/>
</dbReference>
<dbReference type="InterPro" id="IPR020843">
    <property type="entry name" value="ER"/>
</dbReference>
<dbReference type="InterPro" id="IPR011032">
    <property type="entry name" value="GroES-like_sf"/>
</dbReference>
<evidence type="ECO:0000256" key="2">
    <source>
        <dbReference type="ARBA" id="ARBA00022723"/>
    </source>
</evidence>
<dbReference type="SMART" id="SM00829">
    <property type="entry name" value="PKS_ER"/>
    <property type="match status" value="1"/>
</dbReference>
<dbReference type="InterPro" id="IPR002328">
    <property type="entry name" value="ADH_Zn_CS"/>
</dbReference>
<dbReference type="GO" id="GO:0016491">
    <property type="term" value="F:oxidoreductase activity"/>
    <property type="evidence" value="ECO:0007669"/>
    <property type="project" value="UniProtKB-KW"/>
</dbReference>
<organism evidence="8 9">
    <name type="scientific">Paractinoplanes brasiliensis</name>
    <dbReference type="NCBI Taxonomy" id="52695"/>
    <lineage>
        <taxon>Bacteria</taxon>
        <taxon>Bacillati</taxon>
        <taxon>Actinomycetota</taxon>
        <taxon>Actinomycetes</taxon>
        <taxon>Micromonosporales</taxon>
        <taxon>Micromonosporaceae</taxon>
        <taxon>Paractinoplanes</taxon>
    </lineage>
</organism>
<dbReference type="PANTHER" id="PTHR43401:SF2">
    <property type="entry name" value="L-THREONINE 3-DEHYDROGENASE"/>
    <property type="match status" value="1"/>
</dbReference>
<dbReference type="InterPro" id="IPR036291">
    <property type="entry name" value="NAD(P)-bd_dom_sf"/>
</dbReference>
<evidence type="ECO:0000313" key="8">
    <source>
        <dbReference type="EMBL" id="TDO40954.1"/>
    </source>
</evidence>
<dbReference type="Proteomes" id="UP000294901">
    <property type="component" value="Unassembled WGS sequence"/>
</dbReference>
<dbReference type="PANTHER" id="PTHR43401">
    <property type="entry name" value="L-THREONINE 3-DEHYDROGENASE"/>
    <property type="match status" value="1"/>
</dbReference>